<evidence type="ECO:0000313" key="2">
    <source>
        <dbReference type="EMBL" id="ENU41319.1"/>
    </source>
</evidence>
<evidence type="ECO:0000256" key="1">
    <source>
        <dbReference type="SAM" id="Phobius"/>
    </source>
</evidence>
<dbReference type="PANTHER" id="PTHR39456:SF1">
    <property type="entry name" value="METAL-DEPENDENT HYDROLASE"/>
    <property type="match status" value="1"/>
</dbReference>
<feature type="transmembrane region" description="Helical" evidence="1">
    <location>
        <begin position="214"/>
        <end position="237"/>
    </location>
</feature>
<dbReference type="EMBL" id="APOO01000026">
    <property type="protein sequence ID" value="ENU41319.1"/>
    <property type="molecule type" value="Genomic_DNA"/>
</dbReference>
<dbReference type="AlphaFoldDB" id="N8S662"/>
<dbReference type="PANTHER" id="PTHR39456">
    <property type="entry name" value="METAL-DEPENDENT HYDROLASE"/>
    <property type="match status" value="1"/>
</dbReference>
<organism evidence="2 3">
    <name type="scientific">Acinetobacter seifertii</name>
    <dbReference type="NCBI Taxonomy" id="1530123"/>
    <lineage>
        <taxon>Bacteria</taxon>
        <taxon>Pseudomonadati</taxon>
        <taxon>Pseudomonadota</taxon>
        <taxon>Gammaproteobacteria</taxon>
        <taxon>Moraxellales</taxon>
        <taxon>Moraxellaceae</taxon>
        <taxon>Acinetobacter</taxon>
        <taxon>Acinetobacter calcoaceticus/baumannii complex</taxon>
    </lineage>
</organism>
<dbReference type="Proteomes" id="UP000013065">
    <property type="component" value="Unassembled WGS sequence"/>
</dbReference>
<feature type="transmembrane region" description="Helical" evidence="1">
    <location>
        <begin position="41"/>
        <end position="61"/>
    </location>
</feature>
<keyword evidence="1" id="KW-0472">Membrane</keyword>
<keyword evidence="1" id="KW-1133">Transmembrane helix</keyword>
<keyword evidence="1" id="KW-0812">Transmembrane</keyword>
<evidence type="ECO:0008006" key="4">
    <source>
        <dbReference type="Google" id="ProtNLM"/>
    </source>
</evidence>
<reference evidence="2 3" key="2">
    <citation type="journal article" date="2015" name="Int. J. Syst. Evol. Microbiol.">
        <title>Acinetobacter seifertii sp. nov., a member of the Acinetobacter calcoaceticus-Acinetobacter baumannii complex isolated from human clinical specimens.</title>
        <authorList>
            <person name="Nemec A."/>
            <person name="Krizova L."/>
            <person name="Maixnerova M."/>
            <person name="Sedo O."/>
            <person name="Brisse S."/>
            <person name="Higgins P.G."/>
        </authorList>
    </citation>
    <scope>NUCLEOTIDE SEQUENCE [LARGE SCALE GENOMIC DNA]</scope>
    <source>
        <strain evidence="2 3">NIPH 973</strain>
    </source>
</reference>
<dbReference type="Pfam" id="PF10118">
    <property type="entry name" value="Metal_hydrol"/>
    <property type="match status" value="1"/>
</dbReference>
<name>N8S662_9GAMM</name>
<dbReference type="HOGENOM" id="CLU_051636_0_1_6"/>
<reference evidence="3" key="1">
    <citation type="submission" date="2013-02" db="EMBL/GenBank/DDBJ databases">
        <title>The Genome Sequence of Acinetobacter sp. NIPH 973.</title>
        <authorList>
            <consortium name="The Broad Institute Genome Sequencing Platform"/>
            <consortium name="The Broad Institute Genome Sequencing Center for Infectious Disease"/>
            <person name="Cerqueira G."/>
            <person name="Feldgarden M."/>
            <person name="Courvalin P."/>
            <person name="Perichon B."/>
            <person name="Grillot-Courvalin C."/>
            <person name="Clermont D."/>
            <person name="Rocha E."/>
            <person name="Yoon E.-J."/>
            <person name="Nemec A."/>
            <person name="Walker B."/>
            <person name="Young S.K."/>
            <person name="Zeng Q."/>
            <person name="Gargeya S."/>
            <person name="Fitzgerald M."/>
            <person name="Haas B."/>
            <person name="Abouelleil A."/>
            <person name="Alvarado L."/>
            <person name="Arachchi H.M."/>
            <person name="Berlin A.M."/>
            <person name="Chapman S.B."/>
            <person name="Dewar J."/>
            <person name="Goldberg J."/>
            <person name="Griggs A."/>
            <person name="Gujja S."/>
            <person name="Hansen M."/>
            <person name="Howarth C."/>
            <person name="Imamovic A."/>
            <person name="Larimer J."/>
            <person name="McCowan C."/>
            <person name="Murphy C."/>
            <person name="Neiman D."/>
            <person name="Pearson M."/>
            <person name="Priest M."/>
            <person name="Roberts A."/>
            <person name="Saif S."/>
            <person name="Shea T."/>
            <person name="Sisk P."/>
            <person name="Sykes S."/>
            <person name="Wortman J."/>
            <person name="Nusbaum C."/>
            <person name="Birren B."/>
        </authorList>
    </citation>
    <scope>NUCLEOTIDE SEQUENCE [LARGE SCALE GENOMIC DNA]</scope>
    <source>
        <strain evidence="3">NIPH 973</strain>
    </source>
</reference>
<protein>
    <recommendedName>
        <fullName evidence="4">Metal-dependent hydrolase</fullName>
    </recommendedName>
</protein>
<sequence length="304" mass="35575">MPLVELSTMNMLLVKHFPVRNLKFFKKNLLKTHYWMGNSAGLTYAMLALSVMFPAGERFFIQSVKKARFKPEAKLDIDLQRQITNFMVQEAIHTREHMYFNRFNQINEIHMAELEQKTEEAIQFLSQWVSNISSKCGISTQESDLLITVALEHCTATIAAKFLKFKKFNELIQDPEISRFWVWHAIEEIEHKSVAFELLEKISKDSYKFNFIRCITYVFSLTGLSLCYGYCLMNLLVKDNKINYLNALNDIYQYSLSPSKGILFASFSDFFAFLKPNFHPNEIDHEELLAIWKEKIKLDVSDLT</sequence>
<accession>N8S662</accession>
<evidence type="ECO:0000313" key="3">
    <source>
        <dbReference type="Proteomes" id="UP000013065"/>
    </source>
</evidence>
<dbReference type="InterPro" id="IPR016516">
    <property type="entry name" value="UCP07580"/>
</dbReference>
<comment type="caution">
    <text evidence="2">The sequence shown here is derived from an EMBL/GenBank/DDBJ whole genome shotgun (WGS) entry which is preliminary data.</text>
</comment>
<dbReference type="PIRSF" id="PIRSF007580">
    <property type="entry name" value="UCP07580"/>
    <property type="match status" value="1"/>
</dbReference>
<dbReference type="PATRIC" id="fig|520709.3.peg.4053"/>
<gene>
    <name evidence="2" type="ORF">F985_04123</name>
</gene>
<proteinExistence type="predicted"/>